<dbReference type="Proteomes" id="UP000306575">
    <property type="component" value="Unassembled WGS sequence"/>
</dbReference>
<sequence>MSIEKSDKRFASTLARGLTILRIFRPVDDGLSNLEISQRSGIPRPTVSRLTYTLCALGYLTHGKRHDKYRLGPAALALGNIAAASFDFVHTATPIMQGLADNTGTLIAVAIQDDGGMLLAKTWRPAGSPPIWMDAGYRMPMDGSSCGKAFLGALSPKEFQTFLTRQGDAGPDQLDALYDLHATARKELGALGFAMTCGEGRYTQAIHAAAVPFRPSEFAEPVAFLTGGPASALSDAHIRDVVGAELVAAVAELQLRMEQPAT</sequence>
<dbReference type="RefSeq" id="WP_138016849.1">
    <property type="nucleotide sequence ID" value="NZ_SULI01000017.1"/>
</dbReference>
<dbReference type="PANTHER" id="PTHR30136">
    <property type="entry name" value="HELIX-TURN-HELIX TRANSCRIPTIONAL REGULATOR, ICLR FAMILY"/>
    <property type="match status" value="1"/>
</dbReference>
<dbReference type="InterPro" id="IPR036390">
    <property type="entry name" value="WH_DNA-bd_sf"/>
</dbReference>
<name>A0A4U7MY08_9RHOB</name>
<keyword evidence="3" id="KW-0804">Transcription</keyword>
<organism evidence="6 7">
    <name type="scientific">Shimia litoralis</name>
    <dbReference type="NCBI Taxonomy" id="420403"/>
    <lineage>
        <taxon>Bacteria</taxon>
        <taxon>Pseudomonadati</taxon>
        <taxon>Pseudomonadota</taxon>
        <taxon>Alphaproteobacteria</taxon>
        <taxon>Rhodobacterales</taxon>
        <taxon>Roseobacteraceae</taxon>
    </lineage>
</organism>
<comment type="caution">
    <text evidence="6">The sequence shown here is derived from an EMBL/GenBank/DDBJ whole genome shotgun (WGS) entry which is preliminary data.</text>
</comment>
<evidence type="ECO:0000259" key="5">
    <source>
        <dbReference type="PROSITE" id="PS51078"/>
    </source>
</evidence>
<keyword evidence="2" id="KW-0238">DNA-binding</keyword>
<gene>
    <name evidence="6" type="ORF">FAP39_13095</name>
</gene>
<dbReference type="InterPro" id="IPR050707">
    <property type="entry name" value="HTH_MetabolicPath_Reg"/>
</dbReference>
<evidence type="ECO:0000256" key="2">
    <source>
        <dbReference type="ARBA" id="ARBA00023125"/>
    </source>
</evidence>
<dbReference type="InterPro" id="IPR029016">
    <property type="entry name" value="GAF-like_dom_sf"/>
</dbReference>
<dbReference type="GO" id="GO:0003677">
    <property type="term" value="F:DNA binding"/>
    <property type="evidence" value="ECO:0007669"/>
    <property type="project" value="UniProtKB-KW"/>
</dbReference>
<dbReference type="InterPro" id="IPR036388">
    <property type="entry name" value="WH-like_DNA-bd_sf"/>
</dbReference>
<dbReference type="InterPro" id="IPR014757">
    <property type="entry name" value="Tscrpt_reg_IclR_C"/>
</dbReference>
<keyword evidence="7" id="KW-1185">Reference proteome</keyword>
<dbReference type="AlphaFoldDB" id="A0A4U7MY08"/>
<accession>A0A4U7MY08</accession>
<protein>
    <submittedName>
        <fullName evidence="6">IclR family transcriptional regulator</fullName>
    </submittedName>
</protein>
<evidence type="ECO:0000256" key="1">
    <source>
        <dbReference type="ARBA" id="ARBA00023015"/>
    </source>
</evidence>
<dbReference type="GO" id="GO:0003700">
    <property type="term" value="F:DNA-binding transcription factor activity"/>
    <property type="evidence" value="ECO:0007669"/>
    <property type="project" value="TreeGrafter"/>
</dbReference>
<dbReference type="PANTHER" id="PTHR30136:SF33">
    <property type="entry name" value="TRANSCRIPTIONAL REGULATORY PROTEIN"/>
    <property type="match status" value="1"/>
</dbReference>
<dbReference type="Pfam" id="PF09339">
    <property type="entry name" value="HTH_IclR"/>
    <property type="match status" value="1"/>
</dbReference>
<dbReference type="OrthoDB" id="9807558at2"/>
<dbReference type="PROSITE" id="PS51077">
    <property type="entry name" value="HTH_ICLR"/>
    <property type="match status" value="1"/>
</dbReference>
<dbReference type="InterPro" id="IPR005471">
    <property type="entry name" value="Tscrpt_reg_IclR_N"/>
</dbReference>
<dbReference type="GO" id="GO:0045892">
    <property type="term" value="P:negative regulation of DNA-templated transcription"/>
    <property type="evidence" value="ECO:0007669"/>
    <property type="project" value="TreeGrafter"/>
</dbReference>
<evidence type="ECO:0000259" key="4">
    <source>
        <dbReference type="PROSITE" id="PS51077"/>
    </source>
</evidence>
<proteinExistence type="predicted"/>
<dbReference type="Gene3D" id="1.10.10.10">
    <property type="entry name" value="Winged helix-like DNA-binding domain superfamily/Winged helix DNA-binding domain"/>
    <property type="match status" value="1"/>
</dbReference>
<dbReference type="Gene3D" id="3.30.450.40">
    <property type="match status" value="1"/>
</dbReference>
<feature type="domain" description="IclR-ED" evidence="5">
    <location>
        <begin position="74"/>
        <end position="259"/>
    </location>
</feature>
<dbReference type="PROSITE" id="PS51078">
    <property type="entry name" value="ICLR_ED"/>
    <property type="match status" value="1"/>
</dbReference>
<feature type="domain" description="HTH iclR-type" evidence="4">
    <location>
        <begin position="11"/>
        <end position="73"/>
    </location>
</feature>
<keyword evidence="1" id="KW-0805">Transcription regulation</keyword>
<evidence type="ECO:0000313" key="6">
    <source>
        <dbReference type="EMBL" id="TKZ18119.1"/>
    </source>
</evidence>
<evidence type="ECO:0000256" key="3">
    <source>
        <dbReference type="ARBA" id="ARBA00023163"/>
    </source>
</evidence>
<dbReference type="SUPFAM" id="SSF46785">
    <property type="entry name" value="Winged helix' DNA-binding domain"/>
    <property type="match status" value="1"/>
</dbReference>
<reference evidence="6 7" key="1">
    <citation type="submission" date="2019-04" db="EMBL/GenBank/DDBJ databases">
        <title>Genome sequence of Pelagicola litoralis CL-ES2.</title>
        <authorList>
            <person name="Cao J."/>
        </authorList>
    </citation>
    <scope>NUCLEOTIDE SEQUENCE [LARGE SCALE GENOMIC DNA]</scope>
    <source>
        <strain evidence="6 7">CL-ES2</strain>
    </source>
</reference>
<dbReference type="Pfam" id="PF01614">
    <property type="entry name" value="IclR_C"/>
    <property type="match status" value="1"/>
</dbReference>
<dbReference type="SMART" id="SM00346">
    <property type="entry name" value="HTH_ICLR"/>
    <property type="match status" value="1"/>
</dbReference>
<dbReference type="SUPFAM" id="SSF55781">
    <property type="entry name" value="GAF domain-like"/>
    <property type="match status" value="1"/>
</dbReference>
<dbReference type="EMBL" id="SULI01000017">
    <property type="protein sequence ID" value="TKZ18119.1"/>
    <property type="molecule type" value="Genomic_DNA"/>
</dbReference>
<evidence type="ECO:0000313" key="7">
    <source>
        <dbReference type="Proteomes" id="UP000306575"/>
    </source>
</evidence>